<dbReference type="GO" id="GO:0005886">
    <property type="term" value="C:plasma membrane"/>
    <property type="evidence" value="ECO:0007669"/>
    <property type="project" value="TreeGrafter"/>
</dbReference>
<dbReference type="PANTHER" id="PTHR39594:SF1">
    <property type="entry name" value="PROTEIN YCHQ"/>
    <property type="match status" value="1"/>
</dbReference>
<evidence type="ECO:0000256" key="1">
    <source>
        <dbReference type="SAM" id="Phobius"/>
    </source>
</evidence>
<feature type="transmembrane region" description="Helical" evidence="1">
    <location>
        <begin position="6"/>
        <end position="27"/>
    </location>
</feature>
<dbReference type="Proteomes" id="UP000183898">
    <property type="component" value="Unassembled WGS sequence"/>
</dbReference>
<dbReference type="InterPro" id="IPR007360">
    <property type="entry name" value="SirB"/>
</dbReference>
<dbReference type="Pfam" id="PF04247">
    <property type="entry name" value="SirB"/>
    <property type="match status" value="1"/>
</dbReference>
<proteinExistence type="predicted"/>
<keyword evidence="1" id="KW-0812">Transmembrane</keyword>
<evidence type="ECO:0000313" key="2">
    <source>
        <dbReference type="EMBL" id="SEN28613.1"/>
    </source>
</evidence>
<protein>
    <submittedName>
        <fullName evidence="2">Uncharacterized membrane protein SirB2</fullName>
    </submittedName>
</protein>
<name>A0A1H8F9W9_9PROT</name>
<sequence length="129" mass="14229">MSYAAIKMIHVGSVIISYLLFSLRSIWMIQGSADLKRRWVKITPHVVDTVLLASAVALAIRIQQDPVHNSWLSAKVVGLLLYIGLGMTALRFGKTRKAKIFACVAAQFVFIYIVLVALTKNPAVFSPIS</sequence>
<dbReference type="EMBL" id="FOCT01000003">
    <property type="protein sequence ID" value="SEN28613.1"/>
    <property type="molecule type" value="Genomic_DNA"/>
</dbReference>
<keyword evidence="1" id="KW-1133">Transmembrane helix</keyword>
<reference evidence="2 3" key="1">
    <citation type="submission" date="2016-10" db="EMBL/GenBank/DDBJ databases">
        <authorList>
            <person name="de Groot N.N."/>
        </authorList>
    </citation>
    <scope>NUCLEOTIDE SEQUENCE [LARGE SCALE GENOMIC DNA]</scope>
    <source>
        <strain evidence="2 3">Nl18</strain>
    </source>
</reference>
<keyword evidence="1" id="KW-0472">Membrane</keyword>
<dbReference type="PIRSF" id="PIRSF005610">
    <property type="entry name" value="SirB"/>
    <property type="match status" value="1"/>
</dbReference>
<feature type="transmembrane region" description="Helical" evidence="1">
    <location>
        <begin position="100"/>
        <end position="119"/>
    </location>
</feature>
<organism evidence="2 3">
    <name type="scientific">Nitrosospira multiformis</name>
    <dbReference type="NCBI Taxonomy" id="1231"/>
    <lineage>
        <taxon>Bacteria</taxon>
        <taxon>Pseudomonadati</taxon>
        <taxon>Pseudomonadota</taxon>
        <taxon>Betaproteobacteria</taxon>
        <taxon>Nitrosomonadales</taxon>
        <taxon>Nitrosomonadaceae</taxon>
        <taxon>Nitrosospira</taxon>
    </lineage>
</organism>
<evidence type="ECO:0000313" key="3">
    <source>
        <dbReference type="Proteomes" id="UP000183898"/>
    </source>
</evidence>
<dbReference type="PANTHER" id="PTHR39594">
    <property type="entry name" value="PROTEIN YCHQ"/>
    <property type="match status" value="1"/>
</dbReference>
<feature type="transmembrane region" description="Helical" evidence="1">
    <location>
        <begin position="39"/>
        <end position="60"/>
    </location>
</feature>
<dbReference type="RefSeq" id="WP_074745021.1">
    <property type="nucleotide sequence ID" value="NZ_FOCT01000003.1"/>
</dbReference>
<gene>
    <name evidence="2" type="ORF">SAMN05216404_103271</name>
</gene>
<accession>A0A1H8F9W9</accession>
<feature type="transmembrane region" description="Helical" evidence="1">
    <location>
        <begin position="72"/>
        <end position="93"/>
    </location>
</feature>
<dbReference type="AlphaFoldDB" id="A0A1H8F9W9"/>